<keyword evidence="6" id="KW-0413">Isomerase</keyword>
<evidence type="ECO:0000256" key="2">
    <source>
        <dbReference type="ARBA" id="ARBA00022605"/>
    </source>
</evidence>
<dbReference type="GO" id="GO:0003949">
    <property type="term" value="F:1-(5-phosphoribosyl)-5-[(5-phosphoribosylamino)methylideneamino]imidazole-4-carboxamide isomerase activity"/>
    <property type="evidence" value="ECO:0007669"/>
    <property type="project" value="UniProtKB-EC"/>
</dbReference>
<dbReference type="EC" id="5.3.1.16" evidence="6"/>
<keyword evidence="3 5" id="KW-0368">Histidine biosynthesis</keyword>
<dbReference type="CDD" id="cd04723">
    <property type="entry name" value="HisA_HisF"/>
    <property type="match status" value="1"/>
</dbReference>
<dbReference type="Gene3D" id="3.20.20.70">
    <property type="entry name" value="Aldolase class I"/>
    <property type="match status" value="1"/>
</dbReference>
<keyword evidence="2 5" id="KW-0028">Amino-acid biosynthesis</keyword>
<dbReference type="AlphaFoldDB" id="A0A2R5F2I5"/>
<dbReference type="InterPro" id="IPR006062">
    <property type="entry name" value="His_biosynth"/>
</dbReference>
<evidence type="ECO:0000256" key="3">
    <source>
        <dbReference type="ARBA" id="ARBA00023102"/>
    </source>
</evidence>
<dbReference type="SUPFAM" id="SSF51366">
    <property type="entry name" value="Ribulose-phoshate binding barrel"/>
    <property type="match status" value="1"/>
</dbReference>
<evidence type="ECO:0000313" key="6">
    <source>
        <dbReference type="EMBL" id="GBG12816.1"/>
    </source>
</evidence>
<dbReference type="PANTHER" id="PTHR43090">
    <property type="entry name" value="1-(5-PHOSPHORIBOSYL)-5-[(5-PHOSPHORIBOSYLAMINO)METHYLIDENEAMINO] IMIDAZOLE-4-CARBOXAMIDE ISOMERASE"/>
    <property type="match status" value="1"/>
</dbReference>
<keyword evidence="7" id="KW-1185">Reference proteome</keyword>
<dbReference type="InterPro" id="IPR013785">
    <property type="entry name" value="Aldolase_TIM"/>
</dbReference>
<sequence length="230" mass="24696">MDLMGGKVVRAMRGERHAYQPIVSNLCSTSDAIAVTNALLQLYPFDTLYIADLDAIQQLGAHLETVADIRRMFPDLELWVDAGLNNIASCQAWVELGARCVIGSESQHSDDAAVTLLQALGRDRAVLSLDFFDGEIKGPTALFENPAHWPERIIGMTLGRVGSYLGPDLPLLQTLQSKNPDVRIYAAGGVRDAADLSCLADAGIQGALVASVLHDGKVTSKQLAGLERLS</sequence>
<dbReference type="Pfam" id="PF00977">
    <property type="entry name" value="His_biosynth"/>
    <property type="match status" value="1"/>
</dbReference>
<evidence type="ECO:0000256" key="4">
    <source>
        <dbReference type="ARBA" id="ARBA00029440"/>
    </source>
</evidence>
<dbReference type="InterPro" id="IPR011060">
    <property type="entry name" value="RibuloseP-bd_barrel"/>
</dbReference>
<evidence type="ECO:0000313" key="7">
    <source>
        <dbReference type="Proteomes" id="UP000245081"/>
    </source>
</evidence>
<protein>
    <submittedName>
        <fullName evidence="6">Phosphoribosylformimino-5-aminoimidazole carboxamide ribotide isomerase</fullName>
        <ecNumber evidence="6">5.3.1.16</ecNumber>
    </submittedName>
</protein>
<evidence type="ECO:0000256" key="5">
    <source>
        <dbReference type="RuleBase" id="RU003657"/>
    </source>
</evidence>
<dbReference type="InterPro" id="IPR044524">
    <property type="entry name" value="Isoase_HisA-like"/>
</dbReference>
<dbReference type="GO" id="GO:0000162">
    <property type="term" value="P:L-tryptophan biosynthetic process"/>
    <property type="evidence" value="ECO:0007669"/>
    <property type="project" value="TreeGrafter"/>
</dbReference>
<dbReference type="PANTHER" id="PTHR43090:SF2">
    <property type="entry name" value="1-(5-PHOSPHORIBOSYL)-5-[(5-PHOSPHORIBOSYLAMINO)METHYLIDENEAMINO] IMIDAZOLE-4-CARBOXAMIDE ISOMERASE"/>
    <property type="match status" value="1"/>
</dbReference>
<gene>
    <name evidence="6" type="primary">hisA</name>
    <name evidence="6" type="ORF">NMK_0350</name>
</gene>
<organism evidence="6 7">
    <name type="scientific">Novimethylophilus kurashikiensis</name>
    <dbReference type="NCBI Taxonomy" id="1825523"/>
    <lineage>
        <taxon>Bacteria</taxon>
        <taxon>Pseudomonadati</taxon>
        <taxon>Pseudomonadota</taxon>
        <taxon>Betaproteobacteria</taxon>
        <taxon>Nitrosomonadales</taxon>
        <taxon>Methylophilaceae</taxon>
        <taxon>Novimethylophilus</taxon>
    </lineage>
</organism>
<accession>A0A2R5F2I5</accession>
<comment type="similarity">
    <text evidence="1 5">Belongs to the HisA/HisF family.</text>
</comment>
<reference evidence="6 7" key="1">
    <citation type="journal article" date="2018" name="Environ. Microbiol.">
        <title>Isolation and genomic characterization of Novimethylophilus kurashikiensis gen. nov. sp. nov., a new lanthanide-dependent methylotrophic species of Methylophilaceae.</title>
        <authorList>
            <person name="Lv H."/>
            <person name="Sahin N."/>
            <person name="Tani A."/>
        </authorList>
    </citation>
    <scope>NUCLEOTIDE SEQUENCE [LARGE SCALE GENOMIC DNA]</scope>
    <source>
        <strain evidence="6 7">La2-4</strain>
    </source>
</reference>
<name>A0A2R5F2I5_9PROT</name>
<comment type="pathway">
    <text evidence="4">Amino-acid biosynthesis.</text>
</comment>
<proteinExistence type="inferred from homology"/>
<dbReference type="EMBL" id="BDOQ01000002">
    <property type="protein sequence ID" value="GBG12816.1"/>
    <property type="molecule type" value="Genomic_DNA"/>
</dbReference>
<dbReference type="Proteomes" id="UP000245081">
    <property type="component" value="Unassembled WGS sequence"/>
</dbReference>
<evidence type="ECO:0000256" key="1">
    <source>
        <dbReference type="ARBA" id="ARBA00009667"/>
    </source>
</evidence>
<dbReference type="GO" id="GO:0005737">
    <property type="term" value="C:cytoplasm"/>
    <property type="evidence" value="ECO:0007669"/>
    <property type="project" value="TreeGrafter"/>
</dbReference>
<comment type="caution">
    <text evidence="6">The sequence shown here is derived from an EMBL/GenBank/DDBJ whole genome shotgun (WGS) entry which is preliminary data.</text>
</comment>
<dbReference type="GO" id="GO:0000105">
    <property type="term" value="P:L-histidine biosynthetic process"/>
    <property type="evidence" value="ECO:0007669"/>
    <property type="project" value="UniProtKB-KW"/>
</dbReference>